<dbReference type="AlphaFoldDB" id="A0A165HQ23"/>
<name>A0A165HQ23_9APHY</name>
<dbReference type="Proteomes" id="UP000076871">
    <property type="component" value="Unassembled WGS sequence"/>
</dbReference>
<protein>
    <submittedName>
        <fullName evidence="1">Uncharacterized protein</fullName>
    </submittedName>
</protein>
<keyword evidence="2" id="KW-1185">Reference proteome</keyword>
<dbReference type="GeneID" id="63824763"/>
<evidence type="ECO:0000313" key="2">
    <source>
        <dbReference type="Proteomes" id="UP000076871"/>
    </source>
</evidence>
<evidence type="ECO:0000313" key="1">
    <source>
        <dbReference type="EMBL" id="KZT12033.1"/>
    </source>
</evidence>
<proteinExistence type="predicted"/>
<dbReference type="EMBL" id="KV427606">
    <property type="protein sequence ID" value="KZT12033.1"/>
    <property type="molecule type" value="Genomic_DNA"/>
</dbReference>
<dbReference type="OrthoDB" id="3341212at2759"/>
<gene>
    <name evidence="1" type="ORF">LAESUDRAFT_719998</name>
</gene>
<reference evidence="1 2" key="1">
    <citation type="journal article" date="2016" name="Mol. Biol. Evol.">
        <title>Comparative Genomics of Early-Diverging Mushroom-Forming Fungi Provides Insights into the Origins of Lignocellulose Decay Capabilities.</title>
        <authorList>
            <person name="Nagy L.G."/>
            <person name="Riley R."/>
            <person name="Tritt A."/>
            <person name="Adam C."/>
            <person name="Daum C."/>
            <person name="Floudas D."/>
            <person name="Sun H."/>
            <person name="Yadav J.S."/>
            <person name="Pangilinan J."/>
            <person name="Larsson K.H."/>
            <person name="Matsuura K."/>
            <person name="Barry K."/>
            <person name="Labutti K."/>
            <person name="Kuo R."/>
            <person name="Ohm R.A."/>
            <person name="Bhattacharya S.S."/>
            <person name="Shirouzu T."/>
            <person name="Yoshinaga Y."/>
            <person name="Martin F.M."/>
            <person name="Grigoriev I.V."/>
            <person name="Hibbett D.S."/>
        </authorList>
    </citation>
    <scope>NUCLEOTIDE SEQUENCE [LARGE SCALE GENOMIC DNA]</scope>
    <source>
        <strain evidence="1 2">93-53</strain>
    </source>
</reference>
<organism evidence="1 2">
    <name type="scientific">Laetiporus sulphureus 93-53</name>
    <dbReference type="NCBI Taxonomy" id="1314785"/>
    <lineage>
        <taxon>Eukaryota</taxon>
        <taxon>Fungi</taxon>
        <taxon>Dikarya</taxon>
        <taxon>Basidiomycota</taxon>
        <taxon>Agaricomycotina</taxon>
        <taxon>Agaricomycetes</taxon>
        <taxon>Polyporales</taxon>
        <taxon>Laetiporus</taxon>
    </lineage>
</organism>
<accession>A0A165HQ23</accession>
<dbReference type="InParanoid" id="A0A165HQ23"/>
<dbReference type="RefSeq" id="XP_040769681.1">
    <property type="nucleotide sequence ID" value="XM_040907734.1"/>
</dbReference>
<sequence length="75" mass="8306">MVPPLPAAKIEEVLDIVTPHVGHWRAFHINVADYSLIHPALVRMSHCTSAPMLEVLKLYADEDLREDSVPSYAAG</sequence>